<organism evidence="1">
    <name type="scientific">viral metagenome</name>
    <dbReference type="NCBI Taxonomy" id="1070528"/>
    <lineage>
        <taxon>unclassified sequences</taxon>
        <taxon>metagenomes</taxon>
        <taxon>organismal metagenomes</taxon>
    </lineage>
</organism>
<protein>
    <submittedName>
        <fullName evidence="1">Uncharacterized protein</fullName>
    </submittedName>
</protein>
<name>A0A6C0M2Z9_9ZZZZ</name>
<sequence>MIVEILQKYNLIPKQDLEDYLSKDNLNLYDITRKNKDALIQINTFINNQNNIKKRMYKLIYDNNFLPINCLQWIELNNQYIYTKNKIHIVDNKEIDHELIKHVHKIIKWIASLTNQSSDIEVWIFLCPHKKLFPNIRGKPLGRNEVNSGVTMLSPRESWIQIFRKEEVLKVLIHELLHYYELEIRDEADSIQKELGINFLLNEAYNELFAIYCHTLYYANYKKLDFNECLNKEIKYSENMFNKIIKYYKINNWSDFFKDSYVQYSNVFSYYVLKYLLMEHLDILNLPNKRNISKVSEVIKQIINTYILTIKEPVDYNLSLRMSCLDLI</sequence>
<dbReference type="AlphaFoldDB" id="A0A6C0M2Z9"/>
<reference evidence="1" key="1">
    <citation type="journal article" date="2020" name="Nature">
        <title>Giant virus diversity and host interactions through global metagenomics.</title>
        <authorList>
            <person name="Schulz F."/>
            <person name="Roux S."/>
            <person name="Paez-Espino D."/>
            <person name="Jungbluth S."/>
            <person name="Walsh D.A."/>
            <person name="Denef V.J."/>
            <person name="McMahon K.D."/>
            <person name="Konstantinidis K.T."/>
            <person name="Eloe-Fadrosh E.A."/>
            <person name="Kyrpides N.C."/>
            <person name="Woyke T."/>
        </authorList>
    </citation>
    <scope>NUCLEOTIDE SEQUENCE</scope>
    <source>
        <strain evidence="1">GVMAG-S-1035085-51</strain>
    </source>
</reference>
<accession>A0A6C0M2Z9</accession>
<evidence type="ECO:0000313" key="1">
    <source>
        <dbReference type="EMBL" id="QHU35852.1"/>
    </source>
</evidence>
<dbReference type="EMBL" id="MN740613">
    <property type="protein sequence ID" value="QHU35852.1"/>
    <property type="molecule type" value="Genomic_DNA"/>
</dbReference>
<proteinExistence type="predicted"/>